<dbReference type="AlphaFoldDB" id="A0A5C2RKQ9"/>
<dbReference type="PROSITE" id="PS51186">
    <property type="entry name" value="GNAT"/>
    <property type="match status" value="1"/>
</dbReference>
<feature type="domain" description="N-acetyltransferase" evidence="4">
    <location>
        <begin position="29"/>
        <end position="215"/>
    </location>
</feature>
<feature type="compositionally biased region" description="Basic and acidic residues" evidence="3">
    <location>
        <begin position="1"/>
        <end position="12"/>
    </location>
</feature>
<dbReference type="InterPro" id="IPR016181">
    <property type="entry name" value="Acyl_CoA_acyltransferase"/>
</dbReference>
<dbReference type="PANTHER" id="PTHR43420:SF47">
    <property type="entry name" value="N-ACETYLTRANSFERASE DOMAIN-CONTAINING PROTEIN"/>
    <property type="match status" value="1"/>
</dbReference>
<dbReference type="Pfam" id="PF00583">
    <property type="entry name" value="Acetyltransf_1"/>
    <property type="match status" value="1"/>
</dbReference>
<evidence type="ECO:0000256" key="2">
    <source>
        <dbReference type="ARBA" id="ARBA00023315"/>
    </source>
</evidence>
<dbReference type="Gene3D" id="3.40.630.30">
    <property type="match status" value="1"/>
</dbReference>
<keyword evidence="6" id="KW-1185">Reference proteome</keyword>
<feature type="region of interest" description="Disordered" evidence="3">
    <location>
        <begin position="1"/>
        <end position="30"/>
    </location>
</feature>
<dbReference type="InterPro" id="IPR000182">
    <property type="entry name" value="GNAT_dom"/>
</dbReference>
<evidence type="ECO:0000313" key="6">
    <source>
        <dbReference type="Proteomes" id="UP000313359"/>
    </source>
</evidence>
<protein>
    <recommendedName>
        <fullName evidence="4">N-acetyltransferase domain-containing protein</fullName>
    </recommendedName>
</protein>
<sequence>MSANYKSEESTHGETVYKVTGLPDPPSSADIRDYRTVRLEALRRDPSAFTSTYEREAAFDEETWRGRLTGSGKATFVARARRSDSLPSAIRVDGADEAEGKEAVGCMTVIAAHNLGTGQIPGGVAPERDYFVFGMWVHPGHRRRGVGKMVLKDGLAWIVKDAAARLGQEAAVRVWVAVTAANFGAKKIYEEVGFIKVPTVEKEEAGEIWMSLCIERGCHVVA</sequence>
<accession>A0A5C2RKQ9</accession>
<evidence type="ECO:0000313" key="5">
    <source>
        <dbReference type="EMBL" id="RPD52192.1"/>
    </source>
</evidence>
<dbReference type="InterPro" id="IPR050680">
    <property type="entry name" value="YpeA/RimI_acetyltransf"/>
</dbReference>
<keyword evidence="1" id="KW-0808">Transferase</keyword>
<dbReference type="SUPFAM" id="SSF55729">
    <property type="entry name" value="Acyl-CoA N-acyltransferases (Nat)"/>
    <property type="match status" value="1"/>
</dbReference>
<dbReference type="CDD" id="cd04301">
    <property type="entry name" value="NAT_SF"/>
    <property type="match status" value="1"/>
</dbReference>
<proteinExistence type="predicted"/>
<reference evidence="5" key="1">
    <citation type="journal article" date="2018" name="Genome Biol. Evol.">
        <title>Genomics and development of Lentinus tigrinus, a white-rot wood-decaying mushroom with dimorphic fruiting bodies.</title>
        <authorList>
            <person name="Wu B."/>
            <person name="Xu Z."/>
            <person name="Knudson A."/>
            <person name="Carlson A."/>
            <person name="Chen N."/>
            <person name="Kovaka S."/>
            <person name="LaButti K."/>
            <person name="Lipzen A."/>
            <person name="Pennachio C."/>
            <person name="Riley R."/>
            <person name="Schakwitz W."/>
            <person name="Umezawa K."/>
            <person name="Ohm R.A."/>
            <person name="Grigoriev I.V."/>
            <person name="Nagy L.G."/>
            <person name="Gibbons J."/>
            <person name="Hibbett D."/>
        </authorList>
    </citation>
    <scope>NUCLEOTIDE SEQUENCE [LARGE SCALE GENOMIC DNA]</scope>
    <source>
        <strain evidence="5">ALCF2SS1-6</strain>
    </source>
</reference>
<evidence type="ECO:0000256" key="3">
    <source>
        <dbReference type="SAM" id="MobiDB-lite"/>
    </source>
</evidence>
<keyword evidence="2" id="KW-0012">Acyltransferase</keyword>
<evidence type="ECO:0000256" key="1">
    <source>
        <dbReference type="ARBA" id="ARBA00022679"/>
    </source>
</evidence>
<organism evidence="5 6">
    <name type="scientific">Lentinus tigrinus ALCF2SS1-6</name>
    <dbReference type="NCBI Taxonomy" id="1328759"/>
    <lineage>
        <taxon>Eukaryota</taxon>
        <taxon>Fungi</taxon>
        <taxon>Dikarya</taxon>
        <taxon>Basidiomycota</taxon>
        <taxon>Agaricomycotina</taxon>
        <taxon>Agaricomycetes</taxon>
        <taxon>Polyporales</taxon>
        <taxon>Polyporaceae</taxon>
        <taxon>Lentinus</taxon>
    </lineage>
</organism>
<dbReference type="EMBL" id="ML122396">
    <property type="protein sequence ID" value="RPD52192.1"/>
    <property type="molecule type" value="Genomic_DNA"/>
</dbReference>
<dbReference type="PANTHER" id="PTHR43420">
    <property type="entry name" value="ACETYLTRANSFERASE"/>
    <property type="match status" value="1"/>
</dbReference>
<evidence type="ECO:0000259" key="4">
    <source>
        <dbReference type="PROSITE" id="PS51186"/>
    </source>
</evidence>
<dbReference type="OrthoDB" id="41532at2759"/>
<dbReference type="Proteomes" id="UP000313359">
    <property type="component" value="Unassembled WGS sequence"/>
</dbReference>
<name>A0A5C2RKQ9_9APHY</name>
<dbReference type="GO" id="GO:0016747">
    <property type="term" value="F:acyltransferase activity, transferring groups other than amino-acyl groups"/>
    <property type="evidence" value="ECO:0007669"/>
    <property type="project" value="InterPro"/>
</dbReference>
<gene>
    <name evidence="5" type="ORF">L227DRAFT_582175</name>
</gene>